<dbReference type="CDD" id="cd00570">
    <property type="entry name" value="GST_N_family"/>
    <property type="match status" value="1"/>
</dbReference>
<dbReference type="PANTHER" id="PTHR42673:SF21">
    <property type="entry name" value="GLUTATHIONE S-TRANSFERASE YFCF"/>
    <property type="match status" value="1"/>
</dbReference>
<dbReference type="InterPro" id="IPR010987">
    <property type="entry name" value="Glutathione-S-Trfase_C-like"/>
</dbReference>
<dbReference type="Gene3D" id="3.40.30.10">
    <property type="entry name" value="Glutaredoxin"/>
    <property type="match status" value="1"/>
</dbReference>
<dbReference type="InterPro" id="IPR036249">
    <property type="entry name" value="Thioredoxin-like_sf"/>
</dbReference>
<dbReference type="InterPro" id="IPR040079">
    <property type="entry name" value="Glutathione_S-Trfase"/>
</dbReference>
<dbReference type="PROSITE" id="PS50405">
    <property type="entry name" value="GST_CTER"/>
    <property type="match status" value="1"/>
</dbReference>
<dbReference type="InterPro" id="IPR004046">
    <property type="entry name" value="GST_C"/>
</dbReference>
<name>A0ABT0RYX6_9SPHN</name>
<dbReference type="PANTHER" id="PTHR42673">
    <property type="entry name" value="MALEYLACETOACETATE ISOMERASE"/>
    <property type="match status" value="1"/>
</dbReference>
<evidence type="ECO:0000313" key="4">
    <source>
        <dbReference type="Proteomes" id="UP001165342"/>
    </source>
</evidence>
<dbReference type="Proteomes" id="UP001165342">
    <property type="component" value="Unassembled WGS sequence"/>
</dbReference>
<dbReference type="Pfam" id="PF00043">
    <property type="entry name" value="GST_C"/>
    <property type="match status" value="1"/>
</dbReference>
<evidence type="ECO:0000313" key="3">
    <source>
        <dbReference type="EMBL" id="MCL6728814.1"/>
    </source>
</evidence>
<gene>
    <name evidence="3" type="ORF">LZ538_01940</name>
</gene>
<dbReference type="SFLD" id="SFLDG00358">
    <property type="entry name" value="Main_(cytGST)"/>
    <property type="match status" value="1"/>
</dbReference>
<reference evidence="3" key="1">
    <citation type="submission" date="2022-05" db="EMBL/GenBank/DDBJ databases">
        <authorList>
            <person name="Jo J.-H."/>
            <person name="Im W.-T."/>
        </authorList>
    </citation>
    <scope>NUCLEOTIDE SEQUENCE</scope>
    <source>
        <strain evidence="3">SE220</strain>
    </source>
</reference>
<dbReference type="CDD" id="cd00299">
    <property type="entry name" value="GST_C_family"/>
    <property type="match status" value="1"/>
</dbReference>
<dbReference type="PROSITE" id="PS50404">
    <property type="entry name" value="GST_NTER"/>
    <property type="match status" value="1"/>
</dbReference>
<keyword evidence="4" id="KW-1185">Reference proteome</keyword>
<accession>A0ABT0RYX6</accession>
<evidence type="ECO:0000259" key="2">
    <source>
        <dbReference type="PROSITE" id="PS50405"/>
    </source>
</evidence>
<comment type="caution">
    <text evidence="3">The sequence shown here is derived from an EMBL/GenBank/DDBJ whole genome shotgun (WGS) entry which is preliminary data.</text>
</comment>
<feature type="domain" description="GST N-terminal" evidence="1">
    <location>
        <begin position="3"/>
        <end position="81"/>
    </location>
</feature>
<organism evidence="3 4">
    <name type="scientific">Sphingomonas hankyongi</name>
    <dbReference type="NCBI Taxonomy" id="2908209"/>
    <lineage>
        <taxon>Bacteria</taxon>
        <taxon>Pseudomonadati</taxon>
        <taxon>Pseudomonadota</taxon>
        <taxon>Alphaproteobacteria</taxon>
        <taxon>Sphingomonadales</taxon>
        <taxon>Sphingomonadaceae</taxon>
        <taxon>Sphingomonas</taxon>
    </lineage>
</organism>
<evidence type="ECO:0000259" key="1">
    <source>
        <dbReference type="PROSITE" id="PS50404"/>
    </source>
</evidence>
<dbReference type="EMBL" id="JAMGBE010000001">
    <property type="protein sequence ID" value="MCL6728814.1"/>
    <property type="molecule type" value="Genomic_DNA"/>
</dbReference>
<feature type="domain" description="GST C-terminal" evidence="2">
    <location>
        <begin position="86"/>
        <end position="218"/>
    </location>
</feature>
<proteinExistence type="predicted"/>
<dbReference type="InterPro" id="IPR036282">
    <property type="entry name" value="Glutathione-S-Trfase_C_sf"/>
</dbReference>
<dbReference type="Pfam" id="PF13417">
    <property type="entry name" value="GST_N_3"/>
    <property type="match status" value="1"/>
</dbReference>
<dbReference type="InterPro" id="IPR004045">
    <property type="entry name" value="Glutathione_S-Trfase_N"/>
</dbReference>
<dbReference type="RefSeq" id="WP_249830317.1">
    <property type="nucleotide sequence ID" value="NZ_JAMGBE010000001.1"/>
</dbReference>
<dbReference type="SUPFAM" id="SSF47616">
    <property type="entry name" value="GST C-terminal domain-like"/>
    <property type="match status" value="1"/>
</dbReference>
<dbReference type="SUPFAM" id="SSF52833">
    <property type="entry name" value="Thioredoxin-like"/>
    <property type="match status" value="1"/>
</dbReference>
<dbReference type="Gene3D" id="1.20.1050.10">
    <property type="match status" value="1"/>
</dbReference>
<dbReference type="SFLD" id="SFLDS00019">
    <property type="entry name" value="Glutathione_Transferase_(cytos"/>
    <property type="match status" value="1"/>
</dbReference>
<sequence>MDRPLTVIGSFVSPYVRKVLACLSLKGLAYEVDPITPFFGNDEFERLSPLRRIPVLTDGDFHISDSSVICAYIDEAYPGHPLYPRDPKDRARSRWVEEFADSRLGELFIWDLFYQKVVRPLVWGEAGDQERIDRALTEGIPAALDYLEEELPAEGWLFEEIGVGDISVASFFRNGAYAGFEVDGDRWPRTAAFVQRVLEHSAMASLLPFEDVQRSVDIKGRRQALLDAGAPLSPHTWGVREARKGPMRL</sequence>
<protein>
    <submittedName>
        <fullName evidence="3">Glutathione S-transferase family protein</fullName>
    </submittedName>
</protein>